<evidence type="ECO:0000256" key="14">
    <source>
        <dbReference type="SAM" id="Coils"/>
    </source>
</evidence>
<evidence type="ECO:0000256" key="3">
    <source>
        <dbReference type="ARBA" id="ARBA00022475"/>
    </source>
</evidence>
<dbReference type="RefSeq" id="WP_261521514.1">
    <property type="nucleotide sequence ID" value="NZ_JAODNW010000019.1"/>
</dbReference>
<keyword evidence="4" id="KW-0997">Cell inner membrane</keyword>
<evidence type="ECO:0000256" key="10">
    <source>
        <dbReference type="ARBA" id="ARBA00031484"/>
    </source>
</evidence>
<keyword evidence="17" id="KW-1185">Reference proteome</keyword>
<evidence type="ECO:0000256" key="6">
    <source>
        <dbReference type="ARBA" id="ARBA00022989"/>
    </source>
</evidence>
<dbReference type="Gene3D" id="3.10.50.40">
    <property type="match status" value="1"/>
</dbReference>
<keyword evidence="14" id="KW-0175">Coiled coil</keyword>
<keyword evidence="6" id="KW-1133">Transmembrane helix</keyword>
<evidence type="ECO:0000256" key="12">
    <source>
        <dbReference type="ARBA" id="ARBA00040743"/>
    </source>
</evidence>
<keyword evidence="3" id="KW-1003">Cell membrane</keyword>
<comment type="caution">
    <text evidence="16">The sequence shown here is derived from an EMBL/GenBank/DDBJ whole genome shotgun (WGS) entry which is preliminary data.</text>
</comment>
<dbReference type="EMBL" id="JBHLXD010000011">
    <property type="protein sequence ID" value="MFC0208474.1"/>
    <property type="molecule type" value="Genomic_DNA"/>
</dbReference>
<dbReference type="InterPro" id="IPR052029">
    <property type="entry name" value="PpiD_chaperone"/>
</dbReference>
<evidence type="ECO:0000256" key="4">
    <source>
        <dbReference type="ARBA" id="ARBA00022519"/>
    </source>
</evidence>
<dbReference type="PANTHER" id="PTHR47529:SF1">
    <property type="entry name" value="PERIPLASMIC CHAPERONE PPID"/>
    <property type="match status" value="1"/>
</dbReference>
<keyword evidence="7" id="KW-0472">Membrane</keyword>
<evidence type="ECO:0000256" key="11">
    <source>
        <dbReference type="ARBA" id="ARBA00038408"/>
    </source>
</evidence>
<name>A0ABV6D757_9HYPH</name>
<dbReference type="Pfam" id="PF13145">
    <property type="entry name" value="Rotamase_2"/>
    <property type="match status" value="1"/>
</dbReference>
<evidence type="ECO:0000256" key="13">
    <source>
        <dbReference type="ARBA" id="ARBA00042775"/>
    </source>
</evidence>
<dbReference type="PANTHER" id="PTHR47529">
    <property type="entry name" value="PEPTIDYL-PROLYL CIS-TRANS ISOMERASE D"/>
    <property type="match status" value="1"/>
</dbReference>
<evidence type="ECO:0000256" key="8">
    <source>
        <dbReference type="ARBA" id="ARBA00023186"/>
    </source>
</evidence>
<protein>
    <recommendedName>
        <fullName evidence="2">Parvulin-like PPIase</fullName>
    </recommendedName>
    <alternativeName>
        <fullName evidence="9">Peptidyl-prolyl cis-trans isomerase plp</fullName>
    </alternativeName>
    <alternativeName>
        <fullName evidence="12">Periplasmic chaperone PpiD</fullName>
    </alternativeName>
    <alternativeName>
        <fullName evidence="13">Periplasmic folding chaperone</fullName>
    </alternativeName>
    <alternativeName>
        <fullName evidence="10">Rotamase plp</fullName>
    </alternativeName>
</protein>
<dbReference type="InterPro" id="IPR027304">
    <property type="entry name" value="Trigger_fact/SurA_dom_sf"/>
</dbReference>
<proteinExistence type="inferred from homology"/>
<evidence type="ECO:0000256" key="2">
    <source>
        <dbReference type="ARBA" id="ARBA00018370"/>
    </source>
</evidence>
<evidence type="ECO:0000259" key="15">
    <source>
        <dbReference type="Pfam" id="PF13145"/>
    </source>
</evidence>
<reference evidence="16 17" key="1">
    <citation type="submission" date="2024-09" db="EMBL/GenBank/DDBJ databases">
        <authorList>
            <person name="Sun Q."/>
            <person name="Mori K."/>
        </authorList>
    </citation>
    <scope>NUCLEOTIDE SEQUENCE [LARGE SCALE GENOMIC DNA]</scope>
    <source>
        <strain evidence="16 17">CCM 8543</strain>
    </source>
</reference>
<evidence type="ECO:0000313" key="16">
    <source>
        <dbReference type="EMBL" id="MFC0208474.1"/>
    </source>
</evidence>
<feature type="coiled-coil region" evidence="14">
    <location>
        <begin position="480"/>
        <end position="509"/>
    </location>
</feature>
<evidence type="ECO:0000256" key="1">
    <source>
        <dbReference type="ARBA" id="ARBA00004382"/>
    </source>
</evidence>
<comment type="subcellular location">
    <subcellularLocation>
        <location evidence="1">Cell inner membrane</location>
        <topology evidence="1">Single-pass type II membrane protein</topology>
        <orientation evidence="1">Periplasmic side</orientation>
    </subcellularLocation>
</comment>
<accession>A0ABV6D757</accession>
<evidence type="ECO:0000256" key="5">
    <source>
        <dbReference type="ARBA" id="ARBA00022692"/>
    </source>
</evidence>
<gene>
    <name evidence="16" type="ORF">ACFFJ2_08695</name>
</gene>
<dbReference type="InterPro" id="IPR000297">
    <property type="entry name" value="PPIase_PpiC"/>
</dbReference>
<dbReference type="GO" id="GO:0016853">
    <property type="term" value="F:isomerase activity"/>
    <property type="evidence" value="ECO:0007669"/>
    <property type="project" value="UniProtKB-KW"/>
</dbReference>
<sequence>MLDSLRKAASTWIAKLLIGLLVLSFAVWGISGQILSGPGGAVLTAGQTSVSPLDFRLAYDRQVAELSQRLGTRLTREQAVALGVDNQVLAQLAAGAVLDETARTMDLGISQDKLAELAASDPAFRGADGRFDRRQFDFVLSQVGMRPEDYLKNREQAAKRQQIVDVVVSGIAAPDTLLHNVALYRGEDRTVEYVPLPRSLVEPVEAPAAVELERWFEEHKQDYAAPEYRTIQYVKLEAEDIADPSVISDEQVRTYYERNLERYTTPERRTIEQINFASREDAAAARESLRTGATFLDVAQMQDRTEEDILLGTFTREEVADEAIAEAAFALREGAVSDVVDGTFGPVLLRVTKVEPEKVTPLEQVSEEIRRELALDEASALVHDTYDAYEDARAAGQTMQEAAEKLRLTMRTVEAVDRTGRRPDGSVIDDLPQSRELLREAFETDKGLENPPISLPGNGYLFYEVAEITPARERTLDEVRERAMEDWREAEAEARLAERARELERALAEGRTLDDIAAEVGQEKVVKRGLKRQADDADLGRAGVAAVFGVPKNGTGVFDNPAGQGKFLFKVTEVFEPASASADAVPQEVATALAQGISNDLLDQLIARLQSEHEVTVNQTALQQALSF</sequence>
<keyword evidence="5" id="KW-0812">Transmembrane</keyword>
<feature type="domain" description="PpiC" evidence="15">
    <location>
        <begin position="247"/>
        <end position="366"/>
    </location>
</feature>
<dbReference type="SUPFAM" id="SSF109998">
    <property type="entry name" value="Triger factor/SurA peptide-binding domain-like"/>
    <property type="match status" value="1"/>
</dbReference>
<organism evidence="16 17">
    <name type="scientific">Chelativorans intermedius</name>
    <dbReference type="NCBI Taxonomy" id="515947"/>
    <lineage>
        <taxon>Bacteria</taxon>
        <taxon>Pseudomonadati</taxon>
        <taxon>Pseudomonadota</taxon>
        <taxon>Alphaproteobacteria</taxon>
        <taxon>Hyphomicrobiales</taxon>
        <taxon>Phyllobacteriaceae</taxon>
        <taxon>Chelativorans</taxon>
    </lineage>
</organism>
<keyword evidence="8" id="KW-0143">Chaperone</keyword>
<evidence type="ECO:0000256" key="7">
    <source>
        <dbReference type="ARBA" id="ARBA00023136"/>
    </source>
</evidence>
<dbReference type="Pfam" id="PF13624">
    <property type="entry name" value="SurA_N_3"/>
    <property type="match status" value="1"/>
</dbReference>
<dbReference type="SUPFAM" id="SSF54534">
    <property type="entry name" value="FKBP-like"/>
    <property type="match status" value="1"/>
</dbReference>
<comment type="similarity">
    <text evidence="11">Belongs to the PpiD chaperone family.</text>
</comment>
<evidence type="ECO:0000256" key="9">
    <source>
        <dbReference type="ARBA" id="ARBA00030642"/>
    </source>
</evidence>
<dbReference type="InterPro" id="IPR046357">
    <property type="entry name" value="PPIase_dom_sf"/>
</dbReference>
<dbReference type="Proteomes" id="UP001589755">
    <property type="component" value="Unassembled WGS sequence"/>
</dbReference>
<keyword evidence="16" id="KW-0413">Isomerase</keyword>
<evidence type="ECO:0000313" key="17">
    <source>
        <dbReference type="Proteomes" id="UP001589755"/>
    </source>
</evidence>